<name>A0A8X6VA98_TRICX</name>
<protein>
    <submittedName>
        <fullName evidence="1">Uncharacterized protein</fullName>
    </submittedName>
</protein>
<dbReference type="AlphaFoldDB" id="A0A8X6VA98"/>
<reference evidence="1" key="1">
    <citation type="submission" date="2020-08" db="EMBL/GenBank/DDBJ databases">
        <title>Multicomponent nature underlies the extraordinary mechanical properties of spider dragline silk.</title>
        <authorList>
            <person name="Kono N."/>
            <person name="Nakamura H."/>
            <person name="Mori M."/>
            <person name="Yoshida Y."/>
            <person name="Ohtoshi R."/>
            <person name="Malay A.D."/>
            <person name="Moran D.A.P."/>
            <person name="Tomita M."/>
            <person name="Numata K."/>
            <person name="Arakawa K."/>
        </authorList>
    </citation>
    <scope>NUCLEOTIDE SEQUENCE</scope>
</reference>
<keyword evidence="2" id="KW-1185">Reference proteome</keyword>
<organism evidence="1 2">
    <name type="scientific">Trichonephila clavipes</name>
    <name type="common">Golden silk orbweaver</name>
    <name type="synonym">Nephila clavipes</name>
    <dbReference type="NCBI Taxonomy" id="2585209"/>
    <lineage>
        <taxon>Eukaryota</taxon>
        <taxon>Metazoa</taxon>
        <taxon>Ecdysozoa</taxon>
        <taxon>Arthropoda</taxon>
        <taxon>Chelicerata</taxon>
        <taxon>Arachnida</taxon>
        <taxon>Araneae</taxon>
        <taxon>Araneomorphae</taxon>
        <taxon>Entelegynae</taxon>
        <taxon>Araneoidea</taxon>
        <taxon>Nephilidae</taxon>
        <taxon>Trichonephila</taxon>
    </lineage>
</organism>
<dbReference type="Proteomes" id="UP000887159">
    <property type="component" value="Unassembled WGS sequence"/>
</dbReference>
<evidence type="ECO:0000313" key="1">
    <source>
        <dbReference type="EMBL" id="GFY05179.1"/>
    </source>
</evidence>
<sequence length="140" mass="15327">MVASGVRLGSKGASEIVHQHTGRLMCEIASMNVFICDGLNKSPTATCNLPNDYPEVLAYDFFLLGIHKEQAFGRKGIIDSMGVLRQKLRGRGSRVVKVSDRGCPCHEFEPSTTKDPPCREAMQVKCVESSNVLPLAWCVS</sequence>
<dbReference type="EMBL" id="BMAU01021250">
    <property type="protein sequence ID" value="GFY05179.1"/>
    <property type="molecule type" value="Genomic_DNA"/>
</dbReference>
<proteinExistence type="predicted"/>
<evidence type="ECO:0000313" key="2">
    <source>
        <dbReference type="Proteomes" id="UP000887159"/>
    </source>
</evidence>
<gene>
    <name evidence="1" type="ORF">TNCV_2206251</name>
</gene>
<comment type="caution">
    <text evidence="1">The sequence shown here is derived from an EMBL/GenBank/DDBJ whole genome shotgun (WGS) entry which is preliminary data.</text>
</comment>
<accession>A0A8X6VA98</accession>